<feature type="transmembrane region" description="Helical" evidence="3">
    <location>
        <begin position="861"/>
        <end position="886"/>
    </location>
</feature>
<dbReference type="PANTHER" id="PTHR31082:SF4">
    <property type="entry name" value="PHEROMONE-REGULATED MEMBRANE PROTEIN 10"/>
    <property type="match status" value="1"/>
</dbReference>
<feature type="region of interest" description="Disordered" evidence="2">
    <location>
        <begin position="252"/>
        <end position="333"/>
    </location>
</feature>
<feature type="region of interest" description="Disordered" evidence="2">
    <location>
        <begin position="443"/>
        <end position="463"/>
    </location>
</feature>
<protein>
    <submittedName>
        <fullName evidence="5">DUF1212-domain-containing protein</fullName>
    </submittedName>
</protein>
<reference evidence="5" key="1">
    <citation type="submission" date="2020-05" db="EMBL/GenBank/DDBJ databases">
        <title>Mycena genomes resolve the evolution of fungal bioluminescence.</title>
        <authorList>
            <person name="Tsai I.J."/>
        </authorList>
    </citation>
    <scope>NUCLEOTIDE SEQUENCE</scope>
    <source>
        <strain evidence="5">CCC161011</strain>
    </source>
</reference>
<dbReference type="OrthoDB" id="413008at2759"/>
<organism evidence="5 6">
    <name type="scientific">Mycena venus</name>
    <dbReference type="NCBI Taxonomy" id="2733690"/>
    <lineage>
        <taxon>Eukaryota</taxon>
        <taxon>Fungi</taxon>
        <taxon>Dikarya</taxon>
        <taxon>Basidiomycota</taxon>
        <taxon>Agaricomycotina</taxon>
        <taxon>Agaricomycetes</taxon>
        <taxon>Agaricomycetidae</taxon>
        <taxon>Agaricales</taxon>
        <taxon>Marasmiineae</taxon>
        <taxon>Mycenaceae</taxon>
        <taxon>Mycena</taxon>
    </lineage>
</organism>
<dbReference type="Proteomes" id="UP000620124">
    <property type="component" value="Unassembled WGS sequence"/>
</dbReference>
<evidence type="ECO:0000313" key="5">
    <source>
        <dbReference type="EMBL" id="KAF7358538.1"/>
    </source>
</evidence>
<feature type="compositionally biased region" description="Basic and acidic residues" evidence="2">
    <location>
        <begin position="50"/>
        <end position="71"/>
    </location>
</feature>
<feature type="compositionally biased region" description="Basic and acidic residues" evidence="2">
    <location>
        <begin position="1"/>
        <end position="10"/>
    </location>
</feature>
<gene>
    <name evidence="5" type="ORF">MVEN_00904700</name>
</gene>
<feature type="transmembrane region" description="Helical" evidence="3">
    <location>
        <begin position="638"/>
        <end position="655"/>
    </location>
</feature>
<proteinExistence type="inferred from homology"/>
<feature type="transmembrane region" description="Helical" evidence="3">
    <location>
        <begin position="723"/>
        <end position="741"/>
    </location>
</feature>
<comment type="caution">
    <text evidence="5">The sequence shown here is derived from an EMBL/GenBank/DDBJ whole genome shotgun (WGS) entry which is preliminary data.</text>
</comment>
<dbReference type="InterPro" id="IPR051361">
    <property type="entry name" value="ThrE/Ser_Exporter"/>
</dbReference>
<dbReference type="Pfam" id="PF06738">
    <property type="entry name" value="ThrE"/>
    <property type="match status" value="1"/>
</dbReference>
<feature type="compositionally biased region" description="Pro residues" evidence="2">
    <location>
        <begin position="400"/>
        <end position="410"/>
    </location>
</feature>
<feature type="transmembrane region" description="Helical" evidence="3">
    <location>
        <begin position="611"/>
        <end position="632"/>
    </location>
</feature>
<comment type="similarity">
    <text evidence="1">Belongs to the ThrE exporter (TC 2.A.79) family.</text>
</comment>
<evidence type="ECO:0000256" key="2">
    <source>
        <dbReference type="SAM" id="MobiDB-lite"/>
    </source>
</evidence>
<accession>A0A8H6YF27</accession>
<feature type="transmembrane region" description="Helical" evidence="3">
    <location>
        <begin position="917"/>
        <end position="938"/>
    </location>
</feature>
<feature type="compositionally biased region" description="Polar residues" evidence="2">
    <location>
        <begin position="124"/>
        <end position="133"/>
    </location>
</feature>
<dbReference type="PANTHER" id="PTHR31082">
    <property type="entry name" value="PHEROMONE-REGULATED MEMBRANE PROTEIN 10"/>
    <property type="match status" value="1"/>
</dbReference>
<sequence>MSARKGDFGRGIEVMTTAGSKTPPTGIMTGRDSPPGASGSKTPRKVQWMDTREERPEESTHALDEHGKDPNAFENLTTALERHQSESPAGGPRIHYFPPRRVTLPPPINTDPSAEQHAHPHALSTATTASSDGELSGPPSPTHSVPGNYISPHEDAGLPGTSDLEDYSRRAANQVVRAHTRKGFLSSFGAKRANLRKKKAAREGTGDDYPLRAQATSDVEQDLSGAAPMNPALGGGVLSALLTLYNDAEGTNSGASTPGIEEPPELPWITPPSSTKTPLAQVEGVPRATASSSEHESSTSPSPPSADPIGRTHARSGSQTSLVAKLHLLPPKKPRNSAGVLGALIASTGNISGAAAPVPSQLAPNIKRPGYHLSRYSVQEDDAPQVPAPAPKAAKERPKSMPPISAPPTPGNLKWTSTMSSYADTLASKRGWTEKLNDLGHATFGGRSGRGTPVQTPSSGTDHDEWIDEKWFREQEQRKEKRRKRKKAEVYITRHVAQIIQRQEFILKLTRALMMFGGPSHRLQAQIQSTGRVLDIQVNCMYLPDVVLISFDDSSTGTSNLKFIRQGSSLSLGKLNEVYELYWSVIHDEQSVSEASSTLDALMRKKQEYSWWQLVLMGGMCSASICSVGFNGSFIDSLIVFPLGALLVAIQLLSIRNELYSNIFEITVATLFSFLSAALASTGFFCYSAVASSSVVLILPGFIVLCGSLEIMSRNIISGSVRMCYAVVYSLFLGFGLAIGAEAYEKITSKTIIGSTDYACSISHDAHGAWYQRTPSLYWAFLTVPMYSLFLSMRNQAPWRNREMILLIGISCIGWVTNHFTGIKFQNQSDITAAVGQVYPSHPLALMLGSSRRRSAFTVGFVANMYARFFSGNAFVIMITGILFQLPSGLGNGGLLTYASEKTAGKSTSYLSGFQTALQLISVAIGLTVGLGLALAVVHPIQSRRRAGGVFSL</sequence>
<feature type="transmembrane region" description="Helical" evidence="3">
    <location>
        <begin position="776"/>
        <end position="793"/>
    </location>
</feature>
<feature type="region of interest" description="Disordered" evidence="2">
    <location>
        <begin position="378"/>
        <end position="415"/>
    </location>
</feature>
<evidence type="ECO:0000256" key="3">
    <source>
        <dbReference type="SAM" id="Phobius"/>
    </source>
</evidence>
<evidence type="ECO:0000313" key="6">
    <source>
        <dbReference type="Proteomes" id="UP000620124"/>
    </source>
</evidence>
<keyword evidence="6" id="KW-1185">Reference proteome</keyword>
<dbReference type="InterPro" id="IPR010619">
    <property type="entry name" value="ThrE-like_N"/>
</dbReference>
<evidence type="ECO:0000259" key="4">
    <source>
        <dbReference type="Pfam" id="PF06738"/>
    </source>
</evidence>
<dbReference type="GO" id="GO:0022857">
    <property type="term" value="F:transmembrane transporter activity"/>
    <property type="evidence" value="ECO:0007669"/>
    <property type="project" value="InterPro"/>
</dbReference>
<dbReference type="AlphaFoldDB" id="A0A8H6YF27"/>
<feature type="transmembrane region" description="Helical" evidence="3">
    <location>
        <begin position="805"/>
        <end position="825"/>
    </location>
</feature>
<feature type="transmembrane region" description="Helical" evidence="3">
    <location>
        <begin position="691"/>
        <end position="711"/>
    </location>
</feature>
<evidence type="ECO:0000256" key="1">
    <source>
        <dbReference type="ARBA" id="ARBA00034125"/>
    </source>
</evidence>
<feature type="domain" description="Threonine/serine exporter-like N-terminal" evidence="4">
    <location>
        <begin position="504"/>
        <end position="742"/>
    </location>
</feature>
<keyword evidence="3" id="KW-1133">Transmembrane helix</keyword>
<dbReference type="EMBL" id="JACAZI010000006">
    <property type="protein sequence ID" value="KAF7358538.1"/>
    <property type="molecule type" value="Genomic_DNA"/>
</dbReference>
<keyword evidence="3" id="KW-0472">Membrane</keyword>
<keyword evidence="3" id="KW-0812">Transmembrane</keyword>
<feature type="region of interest" description="Disordered" evidence="2">
    <location>
        <begin position="1"/>
        <end position="219"/>
    </location>
</feature>
<name>A0A8H6YF27_9AGAR</name>